<dbReference type="PANTHER" id="PTHR47982">
    <property type="entry name" value="PROLINE-RICH RECEPTOR-LIKE PROTEIN KINASE PERK4"/>
    <property type="match status" value="1"/>
</dbReference>
<keyword evidence="6 15" id="KW-0812">Transmembrane</keyword>
<evidence type="ECO:0000313" key="18">
    <source>
        <dbReference type="Proteomes" id="UP000836841"/>
    </source>
</evidence>
<dbReference type="GO" id="GO:0004674">
    <property type="term" value="F:protein serine/threonine kinase activity"/>
    <property type="evidence" value="ECO:0007669"/>
    <property type="project" value="UniProtKB-KW"/>
</dbReference>
<organism evidence="17 18">
    <name type="scientific">Thlaspi arvense</name>
    <name type="common">Field penny-cress</name>
    <dbReference type="NCBI Taxonomy" id="13288"/>
    <lineage>
        <taxon>Eukaryota</taxon>
        <taxon>Viridiplantae</taxon>
        <taxon>Streptophyta</taxon>
        <taxon>Embryophyta</taxon>
        <taxon>Tracheophyta</taxon>
        <taxon>Spermatophyta</taxon>
        <taxon>Magnoliopsida</taxon>
        <taxon>eudicotyledons</taxon>
        <taxon>Gunneridae</taxon>
        <taxon>Pentapetalae</taxon>
        <taxon>rosids</taxon>
        <taxon>malvids</taxon>
        <taxon>Brassicales</taxon>
        <taxon>Brassicaceae</taxon>
        <taxon>Thlaspideae</taxon>
        <taxon>Thlaspi</taxon>
    </lineage>
</organism>
<keyword evidence="10 15" id="KW-1133">Transmembrane helix</keyword>
<evidence type="ECO:0000256" key="3">
    <source>
        <dbReference type="ARBA" id="ARBA00022475"/>
    </source>
</evidence>
<dbReference type="GO" id="GO:0005886">
    <property type="term" value="C:plasma membrane"/>
    <property type="evidence" value="ECO:0007669"/>
    <property type="project" value="UniProtKB-SubCell"/>
</dbReference>
<dbReference type="EC" id="2.7.11.1" evidence="2"/>
<dbReference type="SUPFAM" id="SSF56112">
    <property type="entry name" value="Protein kinase-like (PK-like)"/>
    <property type="match status" value="1"/>
</dbReference>
<protein>
    <recommendedName>
        <fullName evidence="2">non-specific serine/threonine protein kinase</fullName>
        <ecNumber evidence="2">2.7.11.1</ecNumber>
    </recommendedName>
</protein>
<dbReference type="FunFam" id="1.10.510.10:FF:000173">
    <property type="entry name" value="proline-rich receptor-like protein kinase PERK8"/>
    <property type="match status" value="1"/>
</dbReference>
<keyword evidence="8" id="KW-0418">Kinase</keyword>
<evidence type="ECO:0000256" key="12">
    <source>
        <dbReference type="ARBA" id="ARBA00047899"/>
    </source>
</evidence>
<dbReference type="InterPro" id="IPR011009">
    <property type="entry name" value="Kinase-like_dom_sf"/>
</dbReference>
<dbReference type="PROSITE" id="PS00108">
    <property type="entry name" value="PROTEIN_KINASE_ST"/>
    <property type="match status" value="1"/>
</dbReference>
<evidence type="ECO:0000256" key="15">
    <source>
        <dbReference type="SAM" id="Phobius"/>
    </source>
</evidence>
<keyword evidence="4" id="KW-0723">Serine/threonine-protein kinase</keyword>
<evidence type="ECO:0000313" key="17">
    <source>
        <dbReference type="EMBL" id="CAH2052690.1"/>
    </source>
</evidence>
<feature type="transmembrane region" description="Helical" evidence="15">
    <location>
        <begin position="67"/>
        <end position="90"/>
    </location>
</feature>
<dbReference type="InterPro" id="IPR001245">
    <property type="entry name" value="Ser-Thr/Tyr_kinase_cat_dom"/>
</dbReference>
<dbReference type="PANTHER" id="PTHR47982:SF51">
    <property type="entry name" value="PROLINE-RICH RECEPTOR-LIKE PROTEIN KINASE PERK2"/>
    <property type="match status" value="1"/>
</dbReference>
<feature type="compositionally biased region" description="Polar residues" evidence="14">
    <location>
        <begin position="109"/>
        <end position="122"/>
    </location>
</feature>
<dbReference type="Proteomes" id="UP000836841">
    <property type="component" value="Chromosome 3"/>
</dbReference>
<evidence type="ECO:0000256" key="5">
    <source>
        <dbReference type="ARBA" id="ARBA00022679"/>
    </source>
</evidence>
<evidence type="ECO:0000256" key="6">
    <source>
        <dbReference type="ARBA" id="ARBA00022692"/>
    </source>
</evidence>
<dbReference type="Gene3D" id="1.10.510.10">
    <property type="entry name" value="Transferase(Phosphotransferase) domain 1"/>
    <property type="match status" value="1"/>
</dbReference>
<feature type="compositionally biased region" description="Pro residues" evidence="14">
    <location>
        <begin position="124"/>
        <end position="146"/>
    </location>
</feature>
<dbReference type="InterPro" id="IPR000719">
    <property type="entry name" value="Prot_kinase_dom"/>
</dbReference>
<evidence type="ECO:0000256" key="8">
    <source>
        <dbReference type="ARBA" id="ARBA00022777"/>
    </source>
</evidence>
<dbReference type="PROSITE" id="PS50011">
    <property type="entry name" value="PROTEIN_KINASE_DOM"/>
    <property type="match status" value="1"/>
</dbReference>
<keyword evidence="3" id="KW-1003">Cell membrane</keyword>
<name>A0AAU9RWD8_THLAR</name>
<feature type="compositionally biased region" description="Polar residues" evidence="14">
    <location>
        <begin position="1"/>
        <end position="12"/>
    </location>
</feature>
<keyword evidence="5" id="KW-0808">Transferase</keyword>
<evidence type="ECO:0000256" key="11">
    <source>
        <dbReference type="ARBA" id="ARBA00023136"/>
    </source>
</evidence>
<keyword evidence="18" id="KW-1185">Reference proteome</keyword>
<dbReference type="InterPro" id="IPR047117">
    <property type="entry name" value="PERK1-13-like"/>
</dbReference>
<evidence type="ECO:0000256" key="4">
    <source>
        <dbReference type="ARBA" id="ARBA00022527"/>
    </source>
</evidence>
<dbReference type="CDD" id="cd14066">
    <property type="entry name" value="STKc_IRAK"/>
    <property type="match status" value="1"/>
</dbReference>
<dbReference type="Pfam" id="PF07714">
    <property type="entry name" value="PK_Tyr_Ser-Thr"/>
    <property type="match status" value="1"/>
</dbReference>
<accession>A0AAU9RWD8</accession>
<evidence type="ECO:0000256" key="10">
    <source>
        <dbReference type="ARBA" id="ARBA00022989"/>
    </source>
</evidence>
<feature type="compositionally biased region" description="Polar residues" evidence="14">
    <location>
        <begin position="150"/>
        <end position="161"/>
    </location>
</feature>
<dbReference type="Gene3D" id="3.30.200.20">
    <property type="entry name" value="Phosphorylase Kinase, domain 1"/>
    <property type="match status" value="1"/>
</dbReference>
<dbReference type="EMBL" id="OU466859">
    <property type="protein sequence ID" value="CAH2052690.1"/>
    <property type="molecule type" value="Genomic_DNA"/>
</dbReference>
<comment type="subcellular location">
    <subcellularLocation>
        <location evidence="1">Cell membrane</location>
        <topology evidence="1">Single-pass membrane protein</topology>
    </subcellularLocation>
</comment>
<dbReference type="AlphaFoldDB" id="A0AAU9RWD8"/>
<dbReference type="InterPro" id="IPR008271">
    <property type="entry name" value="Ser/Thr_kinase_AS"/>
</dbReference>
<evidence type="ECO:0000259" key="16">
    <source>
        <dbReference type="PROSITE" id="PS50011"/>
    </source>
</evidence>
<feature type="domain" description="Protein kinase" evidence="16">
    <location>
        <begin position="195"/>
        <end position="458"/>
    </location>
</feature>
<dbReference type="SMART" id="SM00220">
    <property type="entry name" value="S_TKc"/>
    <property type="match status" value="1"/>
</dbReference>
<keyword evidence="7" id="KW-0547">Nucleotide-binding</keyword>
<keyword evidence="9" id="KW-0067">ATP-binding</keyword>
<evidence type="ECO:0000256" key="2">
    <source>
        <dbReference type="ARBA" id="ARBA00012513"/>
    </source>
</evidence>
<sequence>MIRSNKMSSPSKLSPADRTYEKVLSPPTPSVSVSPSPSPLPTPEPSDVIQSPLSPPSPSSEGVSTGLVVGIAIGGVAVLVALILICFLYIKKRRRDHEAPTSPKGKTKILNNASRSSDQVVTSLPPPKPLPPPQQPPPPPPPPGPPLFLSSGSVADSNYPSSDHPALPPPSLELVLGVYQGTFTYDEIKRATNGFSEANFLGQGGFGYVYKGVLRDGKVIGVKQLKAGSEQGEREFQAEVGIISRVHHKHLAALVGYCIAGAQRLLVYEFVPNNNLEFHLHGRGRPPMEWSSRLKIAIGSAKGLSYLHGNCNLKIIHRDIKAANILIDFKFEAKVADFGLARIVPDTYTHVSTRVMGTFGYLAPEYVGSGKLTEKSDVYSFGVVLLELITGRRPVDANNANGDDNLVDWVIHISTNSLNLLIGEEMARMVACAAACVRYIARSRPSMDQVVRVLDGSVSPLDLNEVI</sequence>
<reference evidence="17 18" key="1">
    <citation type="submission" date="2022-03" db="EMBL/GenBank/DDBJ databases">
        <authorList>
            <person name="Nunn A."/>
            <person name="Chopra R."/>
            <person name="Nunn A."/>
            <person name="Contreras Garrido A."/>
        </authorList>
    </citation>
    <scope>NUCLEOTIDE SEQUENCE [LARGE SCALE GENOMIC DNA]</scope>
</reference>
<proteinExistence type="predicted"/>
<evidence type="ECO:0000256" key="1">
    <source>
        <dbReference type="ARBA" id="ARBA00004162"/>
    </source>
</evidence>
<gene>
    <name evidence="17" type="ORF">TAV2_LOCUS11636</name>
</gene>
<evidence type="ECO:0000256" key="14">
    <source>
        <dbReference type="SAM" id="MobiDB-lite"/>
    </source>
</evidence>
<evidence type="ECO:0000256" key="7">
    <source>
        <dbReference type="ARBA" id="ARBA00022741"/>
    </source>
</evidence>
<dbReference type="GO" id="GO:0005524">
    <property type="term" value="F:ATP binding"/>
    <property type="evidence" value="ECO:0007669"/>
    <property type="project" value="UniProtKB-KW"/>
</dbReference>
<comment type="catalytic activity">
    <reaction evidence="13">
        <text>L-seryl-[protein] + ATP = O-phospho-L-seryl-[protein] + ADP + H(+)</text>
        <dbReference type="Rhea" id="RHEA:17989"/>
        <dbReference type="Rhea" id="RHEA-COMP:9863"/>
        <dbReference type="Rhea" id="RHEA-COMP:11604"/>
        <dbReference type="ChEBI" id="CHEBI:15378"/>
        <dbReference type="ChEBI" id="CHEBI:29999"/>
        <dbReference type="ChEBI" id="CHEBI:30616"/>
        <dbReference type="ChEBI" id="CHEBI:83421"/>
        <dbReference type="ChEBI" id="CHEBI:456216"/>
        <dbReference type="EC" id="2.7.11.1"/>
    </reaction>
</comment>
<evidence type="ECO:0000256" key="9">
    <source>
        <dbReference type="ARBA" id="ARBA00022840"/>
    </source>
</evidence>
<evidence type="ECO:0000256" key="13">
    <source>
        <dbReference type="ARBA" id="ARBA00048679"/>
    </source>
</evidence>
<feature type="region of interest" description="Disordered" evidence="14">
    <location>
        <begin position="1"/>
        <end position="63"/>
    </location>
</feature>
<feature type="region of interest" description="Disordered" evidence="14">
    <location>
        <begin position="96"/>
        <end position="166"/>
    </location>
</feature>
<keyword evidence="11 15" id="KW-0472">Membrane</keyword>
<dbReference type="FunFam" id="3.30.200.20:FF:000212">
    <property type="entry name" value="Proline-rich receptor-like protein kinase PERK8"/>
    <property type="match status" value="1"/>
</dbReference>
<comment type="catalytic activity">
    <reaction evidence="12">
        <text>L-threonyl-[protein] + ATP = O-phospho-L-threonyl-[protein] + ADP + H(+)</text>
        <dbReference type="Rhea" id="RHEA:46608"/>
        <dbReference type="Rhea" id="RHEA-COMP:11060"/>
        <dbReference type="Rhea" id="RHEA-COMP:11605"/>
        <dbReference type="ChEBI" id="CHEBI:15378"/>
        <dbReference type="ChEBI" id="CHEBI:30013"/>
        <dbReference type="ChEBI" id="CHEBI:30616"/>
        <dbReference type="ChEBI" id="CHEBI:61977"/>
        <dbReference type="ChEBI" id="CHEBI:456216"/>
        <dbReference type="EC" id="2.7.11.1"/>
    </reaction>
</comment>